<dbReference type="InterPro" id="IPR006645">
    <property type="entry name" value="NGN-like_dom"/>
</dbReference>
<dbReference type="AlphaFoldDB" id="A0A0S3UGZ2"/>
<dbReference type="EMBL" id="AP014597">
    <property type="protein sequence ID" value="BAU16704.1"/>
    <property type="molecule type" value="Genomic_DNA"/>
</dbReference>
<dbReference type="SUPFAM" id="SSF82679">
    <property type="entry name" value="N-utilization substance G protein NusG, N-terminal domain"/>
    <property type="match status" value="1"/>
</dbReference>
<dbReference type="Proteomes" id="UP000217431">
    <property type="component" value="Chromosome I"/>
</dbReference>
<feature type="domain" description="NusG-like N-terminal" evidence="2">
    <location>
        <begin position="18"/>
        <end position="116"/>
    </location>
</feature>
<dbReference type="InterPro" id="IPR036735">
    <property type="entry name" value="NGN_dom_sf"/>
</dbReference>
<reference evidence="3 4" key="1">
    <citation type="journal article" date="2016" name="DNA Res.">
        <title>The complete genome sequencing of Prevotella intermedia strain OMA14 and a subsequent fine-scale, intra-species genomic comparison reveal an unusual amplification of conjugative and mobile transposons and identify a novel Prevotella-lineage-specific repeat.</title>
        <authorList>
            <person name="Naito M."/>
            <person name="Ogura Y."/>
            <person name="Itoh T."/>
            <person name="Shoji M."/>
            <person name="Okamoto M."/>
            <person name="Hayashi T."/>
            <person name="Nakayama K."/>
        </authorList>
    </citation>
    <scope>NUCLEOTIDE SEQUENCE [LARGE SCALE GENOMIC DNA]</scope>
    <source>
        <strain evidence="3 4">OMA14</strain>
    </source>
</reference>
<dbReference type="CDD" id="cd09895">
    <property type="entry name" value="NGN_SP_UpxY"/>
    <property type="match status" value="1"/>
</dbReference>
<gene>
    <name evidence="3" type="ORF">PIOMA14_I_0195</name>
</gene>
<dbReference type="GO" id="GO:0006354">
    <property type="term" value="P:DNA-templated transcription elongation"/>
    <property type="evidence" value="ECO:0007669"/>
    <property type="project" value="InterPro"/>
</dbReference>
<evidence type="ECO:0000313" key="3">
    <source>
        <dbReference type="EMBL" id="BAU16704.1"/>
    </source>
</evidence>
<name>A0A0S3UGZ2_PREIN</name>
<evidence type="ECO:0000256" key="1">
    <source>
        <dbReference type="ARBA" id="ARBA00023163"/>
    </source>
</evidence>
<organism evidence="3 4">
    <name type="scientific">Prevotella intermedia</name>
    <dbReference type="NCBI Taxonomy" id="28131"/>
    <lineage>
        <taxon>Bacteria</taxon>
        <taxon>Pseudomonadati</taxon>
        <taxon>Bacteroidota</taxon>
        <taxon>Bacteroidia</taxon>
        <taxon>Bacteroidales</taxon>
        <taxon>Prevotellaceae</taxon>
        <taxon>Prevotella</taxon>
    </lineage>
</organism>
<proteinExistence type="predicted"/>
<evidence type="ECO:0000259" key="2">
    <source>
        <dbReference type="Pfam" id="PF02357"/>
    </source>
</evidence>
<dbReference type="Pfam" id="PF02357">
    <property type="entry name" value="NusG"/>
    <property type="match status" value="1"/>
</dbReference>
<evidence type="ECO:0000313" key="4">
    <source>
        <dbReference type="Proteomes" id="UP000217431"/>
    </source>
</evidence>
<dbReference type="STRING" id="28131.BWX40_06920"/>
<dbReference type="Gene3D" id="3.30.70.940">
    <property type="entry name" value="NusG, N-terminal domain"/>
    <property type="match status" value="1"/>
</dbReference>
<protein>
    <recommendedName>
        <fullName evidence="2">NusG-like N-terminal domain-containing protein</fullName>
    </recommendedName>
</protein>
<keyword evidence="1" id="KW-0804">Transcription</keyword>
<sequence length="187" mass="21969">MEDKQERYVDTITDDKNDWYAIRLYTTKQEEVAQFFTEKGIETFIPKQYVAEEDKQGRVHQKLKPVVRNLLFVKKTMEDTDFKHLVYESNFKMSVLTKAEDNSKYSLIPHDQMYEFRLMCNPDVHIRKFISAEEARLKAGDAVLVKFGPLKGMTGRLVRSSKKYYLLKEIPGIGVMLKVSRWCCVPQ</sequence>
<dbReference type="NCBIfam" id="NF033644">
    <property type="entry name" value="antiterm_UpxY"/>
    <property type="match status" value="1"/>
</dbReference>
<dbReference type="RefSeq" id="WP_096404837.1">
    <property type="nucleotide sequence ID" value="NZ_AP014597.1"/>
</dbReference>
<accession>A0A0S3UGZ2</accession>